<dbReference type="RefSeq" id="WP_319844413.1">
    <property type="nucleotide sequence ID" value="NZ_JAXAFJ010000005.1"/>
</dbReference>
<organism evidence="2 3">
    <name type="scientific">Terrihabitans rhizophilus</name>
    <dbReference type="NCBI Taxonomy" id="3092662"/>
    <lineage>
        <taxon>Bacteria</taxon>
        <taxon>Pseudomonadati</taxon>
        <taxon>Pseudomonadota</taxon>
        <taxon>Alphaproteobacteria</taxon>
        <taxon>Hyphomicrobiales</taxon>
        <taxon>Terrihabitans</taxon>
    </lineage>
</organism>
<dbReference type="EMBL" id="JAXAFJ010000005">
    <property type="protein sequence ID" value="MDX6806282.1"/>
    <property type="molecule type" value="Genomic_DNA"/>
</dbReference>
<evidence type="ECO:0000313" key="3">
    <source>
        <dbReference type="Proteomes" id="UP001274321"/>
    </source>
</evidence>
<evidence type="ECO:0000313" key="2">
    <source>
        <dbReference type="EMBL" id="MDX6806282.1"/>
    </source>
</evidence>
<gene>
    <name evidence="2" type="ORF">SCD90_09410</name>
</gene>
<dbReference type="InterPro" id="IPR054189">
    <property type="entry name" value="DUF6894"/>
</dbReference>
<proteinExistence type="predicted"/>
<dbReference type="Proteomes" id="UP001274321">
    <property type="component" value="Unassembled WGS sequence"/>
</dbReference>
<name>A0ABU4RN83_9HYPH</name>
<reference evidence="2 3" key="1">
    <citation type="submission" date="2023-11" db="EMBL/GenBank/DDBJ databases">
        <authorList>
            <person name="Bao R."/>
        </authorList>
    </citation>
    <scope>NUCLEOTIDE SEQUENCE [LARGE SCALE GENOMIC DNA]</scope>
    <source>
        <strain evidence="2 3">PJ23</strain>
    </source>
</reference>
<dbReference type="Pfam" id="PF21834">
    <property type="entry name" value="DUF6894"/>
    <property type="match status" value="1"/>
</dbReference>
<comment type="caution">
    <text evidence="2">The sequence shown here is derived from an EMBL/GenBank/DDBJ whole genome shotgun (WGS) entry which is preliminary data.</text>
</comment>
<keyword evidence="3" id="KW-1185">Reference proteome</keyword>
<sequence length="86" mass="9595">MPLFHFQVRTDSHVFVTEPMELADTTLARIEAAKRSGDLLREHAEQIWTDENWQVDITDAAGLILFVLHISAHRTSATSAHGVAEA</sequence>
<feature type="domain" description="DUF6894" evidence="1">
    <location>
        <begin position="3"/>
        <end position="70"/>
    </location>
</feature>
<protein>
    <recommendedName>
        <fullName evidence="1">DUF6894 domain-containing protein</fullName>
    </recommendedName>
</protein>
<evidence type="ECO:0000259" key="1">
    <source>
        <dbReference type="Pfam" id="PF21834"/>
    </source>
</evidence>
<accession>A0ABU4RN83</accession>